<organism evidence="2 3">
    <name type="scientific">Trichinella pseudospiralis</name>
    <name type="common">Parasitic roundworm</name>
    <dbReference type="NCBI Taxonomy" id="6337"/>
    <lineage>
        <taxon>Eukaryota</taxon>
        <taxon>Metazoa</taxon>
        <taxon>Ecdysozoa</taxon>
        <taxon>Nematoda</taxon>
        <taxon>Enoplea</taxon>
        <taxon>Dorylaimia</taxon>
        <taxon>Trichinellida</taxon>
        <taxon>Trichinellidae</taxon>
        <taxon>Trichinella</taxon>
    </lineage>
</organism>
<proteinExistence type="predicted"/>
<dbReference type="EMBL" id="JYDU01000261">
    <property type="protein sequence ID" value="KRX87905.1"/>
    <property type="molecule type" value="Genomic_DNA"/>
</dbReference>
<accession>A0A0V0XIT9</accession>
<evidence type="ECO:0000313" key="2">
    <source>
        <dbReference type="EMBL" id="KRX87905.1"/>
    </source>
</evidence>
<reference evidence="2 3" key="1">
    <citation type="submission" date="2015-01" db="EMBL/GenBank/DDBJ databases">
        <title>Evolution of Trichinella species and genotypes.</title>
        <authorList>
            <person name="Korhonen P.K."/>
            <person name="Edoardo P."/>
            <person name="Giuseppe L.R."/>
            <person name="Gasser R.B."/>
        </authorList>
    </citation>
    <scope>NUCLEOTIDE SEQUENCE [LARGE SCALE GENOMIC DNA]</scope>
    <source>
        <strain evidence="2">ISS141</strain>
    </source>
</reference>
<feature type="region of interest" description="Disordered" evidence="1">
    <location>
        <begin position="30"/>
        <end position="52"/>
    </location>
</feature>
<evidence type="ECO:0000256" key="1">
    <source>
        <dbReference type="SAM" id="MobiDB-lite"/>
    </source>
</evidence>
<comment type="caution">
    <text evidence="2">The sequence shown here is derived from an EMBL/GenBank/DDBJ whole genome shotgun (WGS) entry which is preliminary data.</text>
</comment>
<evidence type="ECO:0000313" key="3">
    <source>
        <dbReference type="Proteomes" id="UP000054815"/>
    </source>
</evidence>
<sequence length="52" mass="5730">MEACPEWDLKYIKQTNKSADFFLLFGHAGSSTLPDPKLGKSQASRAEEVGET</sequence>
<gene>
    <name evidence="2" type="ORF">T4E_2641</name>
</gene>
<dbReference type="Proteomes" id="UP000054815">
    <property type="component" value="Unassembled WGS sequence"/>
</dbReference>
<name>A0A0V0XIT9_TRIPS</name>
<dbReference type="AlphaFoldDB" id="A0A0V0XIT9"/>
<protein>
    <submittedName>
        <fullName evidence="2">Uncharacterized protein</fullName>
    </submittedName>
</protein>